<organism evidence="2 3">
    <name type="scientific">Faecalibacterium prausnitzii</name>
    <dbReference type="NCBI Taxonomy" id="853"/>
    <lineage>
        <taxon>Bacteria</taxon>
        <taxon>Bacillati</taxon>
        <taxon>Bacillota</taxon>
        <taxon>Clostridia</taxon>
        <taxon>Eubacteriales</taxon>
        <taxon>Oscillospiraceae</taxon>
        <taxon>Faecalibacterium</taxon>
    </lineage>
</organism>
<dbReference type="EMBL" id="JAGZAM010000008">
    <property type="protein sequence ID" value="MBS5687470.1"/>
    <property type="molecule type" value="Genomic_DNA"/>
</dbReference>
<sequence length="158" mass="16751">MKLTKKFLSALLVCAAAVTLLCAAVGATAAPVTAETPAQKQAVLDTINAVRQQNGLAPVAETADTDAQADRMAALYFSTDDGDAYDAQWLAILDTEVEGKVSIGDCYSYKLQNGGWDITDWNNMDLLPTPAFKLLKSADVTMVGISFTNEGGVVLLPY</sequence>
<dbReference type="AlphaFoldDB" id="A0A943IY16"/>
<protein>
    <submittedName>
        <fullName evidence="2">Uncharacterized protein</fullName>
    </submittedName>
</protein>
<name>A0A943IY16_9FIRM</name>
<feature type="signal peptide" evidence="1">
    <location>
        <begin position="1"/>
        <end position="29"/>
    </location>
</feature>
<keyword evidence="1" id="KW-0732">Signal</keyword>
<evidence type="ECO:0000313" key="2">
    <source>
        <dbReference type="EMBL" id="MBS5687470.1"/>
    </source>
</evidence>
<reference evidence="2" key="1">
    <citation type="submission" date="2021-02" db="EMBL/GenBank/DDBJ databases">
        <title>Infant gut strain persistence is associated with maternal origin, phylogeny, and functional potential including surface adhesion and iron acquisition.</title>
        <authorList>
            <person name="Lou Y.C."/>
        </authorList>
    </citation>
    <scope>NUCLEOTIDE SEQUENCE</scope>
    <source>
        <strain evidence="2">L3_101_367G1_dasL3_101_367G1_metabat.metabat.26</strain>
    </source>
</reference>
<proteinExistence type="predicted"/>
<evidence type="ECO:0000256" key="1">
    <source>
        <dbReference type="SAM" id="SignalP"/>
    </source>
</evidence>
<accession>A0A943IY16</accession>
<dbReference type="Proteomes" id="UP000733372">
    <property type="component" value="Unassembled WGS sequence"/>
</dbReference>
<gene>
    <name evidence="2" type="ORF">KHW66_05325</name>
</gene>
<feature type="chain" id="PRO_5038003714" evidence="1">
    <location>
        <begin position="30"/>
        <end position="158"/>
    </location>
</feature>
<comment type="caution">
    <text evidence="2">The sequence shown here is derived from an EMBL/GenBank/DDBJ whole genome shotgun (WGS) entry which is preliminary data.</text>
</comment>
<evidence type="ECO:0000313" key="3">
    <source>
        <dbReference type="Proteomes" id="UP000733372"/>
    </source>
</evidence>